<dbReference type="OrthoDB" id="7701249at2759"/>
<organism evidence="2 3">
    <name type="scientific">Portunus trituberculatus</name>
    <name type="common">Swimming crab</name>
    <name type="synonym">Neptunus trituberculatus</name>
    <dbReference type="NCBI Taxonomy" id="210409"/>
    <lineage>
        <taxon>Eukaryota</taxon>
        <taxon>Metazoa</taxon>
        <taxon>Ecdysozoa</taxon>
        <taxon>Arthropoda</taxon>
        <taxon>Crustacea</taxon>
        <taxon>Multicrustacea</taxon>
        <taxon>Malacostraca</taxon>
        <taxon>Eumalacostraca</taxon>
        <taxon>Eucarida</taxon>
        <taxon>Decapoda</taxon>
        <taxon>Pleocyemata</taxon>
        <taxon>Brachyura</taxon>
        <taxon>Eubrachyura</taxon>
        <taxon>Portunoidea</taxon>
        <taxon>Portunidae</taxon>
        <taxon>Portuninae</taxon>
        <taxon>Portunus</taxon>
    </lineage>
</organism>
<dbReference type="AlphaFoldDB" id="A0A5B7KBY3"/>
<reference evidence="2 3" key="1">
    <citation type="submission" date="2019-05" db="EMBL/GenBank/DDBJ databases">
        <title>Another draft genome of Portunus trituberculatus and its Hox gene families provides insights of decapod evolution.</title>
        <authorList>
            <person name="Jeong J.-H."/>
            <person name="Song I."/>
            <person name="Kim S."/>
            <person name="Choi T."/>
            <person name="Kim D."/>
            <person name="Ryu S."/>
            <person name="Kim W."/>
        </authorList>
    </citation>
    <scope>NUCLEOTIDE SEQUENCE [LARGE SCALE GENOMIC DNA]</scope>
    <source>
        <tissue evidence="2">Muscle</tissue>
    </source>
</reference>
<sequence>MSWFLFGDDVFLSAKQIEDSEKLRNKISMKKPVSAWKFTGGRSRGVWGRPAHRGWSSRVQPYVTTRPAYRSGLRTGPTRQDTESKNGRGHSQYKPRQ</sequence>
<feature type="compositionally biased region" description="Basic residues" evidence="1">
    <location>
        <begin position="87"/>
        <end position="97"/>
    </location>
</feature>
<proteinExistence type="predicted"/>
<comment type="caution">
    <text evidence="2">The sequence shown here is derived from an EMBL/GenBank/DDBJ whole genome shotgun (WGS) entry which is preliminary data.</text>
</comment>
<evidence type="ECO:0000313" key="2">
    <source>
        <dbReference type="EMBL" id="MPD04234.1"/>
    </source>
</evidence>
<accession>A0A5B7KBY3</accession>
<name>A0A5B7KBY3_PORTR</name>
<evidence type="ECO:0000256" key="1">
    <source>
        <dbReference type="SAM" id="MobiDB-lite"/>
    </source>
</evidence>
<keyword evidence="3" id="KW-1185">Reference proteome</keyword>
<dbReference type="Proteomes" id="UP000324222">
    <property type="component" value="Unassembled WGS sequence"/>
</dbReference>
<gene>
    <name evidence="2" type="ORF">E2C01_099909</name>
</gene>
<evidence type="ECO:0000313" key="3">
    <source>
        <dbReference type="Proteomes" id="UP000324222"/>
    </source>
</evidence>
<protein>
    <submittedName>
        <fullName evidence="2">Uncharacterized protein</fullName>
    </submittedName>
</protein>
<dbReference type="EMBL" id="VSRR010140005">
    <property type="protein sequence ID" value="MPD04234.1"/>
    <property type="molecule type" value="Genomic_DNA"/>
</dbReference>
<feature type="region of interest" description="Disordered" evidence="1">
    <location>
        <begin position="66"/>
        <end position="97"/>
    </location>
</feature>